<keyword evidence="3" id="KW-1185">Reference proteome</keyword>
<dbReference type="HOGENOM" id="CLU_2046725_0_0_4"/>
<feature type="region of interest" description="Disordered" evidence="1">
    <location>
        <begin position="1"/>
        <end position="84"/>
    </location>
</feature>
<reference evidence="2 3" key="1">
    <citation type="journal article" date="2009" name="PLoS Genet.">
        <title>The complete genome and proteome of Laribacter hongkongensis reveal potential mechanisms for adaptations to different temperatures and habitats.</title>
        <authorList>
            <person name="Woo P.C."/>
            <person name="Lau S.K."/>
            <person name="Tse H."/>
            <person name="Teng J.L."/>
            <person name="Curreem S.O."/>
            <person name="Tsang A.K."/>
            <person name="Fan R.Y."/>
            <person name="Wong G.K."/>
            <person name="Huang Y."/>
            <person name="Loman N.J."/>
            <person name="Snyder L.A."/>
            <person name="Cai J.J."/>
            <person name="Huang J.D."/>
            <person name="Mak W."/>
            <person name="Pallen M.J."/>
            <person name="Lok S."/>
            <person name="Yuen K.Y."/>
        </authorList>
    </citation>
    <scope>NUCLEOTIDE SEQUENCE [LARGE SCALE GENOMIC DNA]</scope>
    <source>
        <strain evidence="2 3">HLHK9</strain>
    </source>
</reference>
<dbReference type="STRING" id="557598.LHK_02437"/>
<dbReference type="AlphaFoldDB" id="C1DB80"/>
<evidence type="ECO:0000256" key="1">
    <source>
        <dbReference type="SAM" id="MobiDB-lite"/>
    </source>
</evidence>
<proteinExistence type="predicted"/>
<gene>
    <name evidence="2" type="ordered locus">LHK_02437</name>
</gene>
<dbReference type="KEGG" id="lhk:LHK_02437"/>
<name>C1DB80_LARHH</name>
<evidence type="ECO:0000313" key="2">
    <source>
        <dbReference type="EMBL" id="ACO75419.1"/>
    </source>
</evidence>
<dbReference type="Proteomes" id="UP000002010">
    <property type="component" value="Chromosome"/>
</dbReference>
<protein>
    <submittedName>
        <fullName evidence="2">Uncharacterized protein</fullName>
    </submittedName>
</protein>
<sequence>MLPGNRCRPGANHPSSQHAGASRAEAVSSQNPGIAATCPLPDQLPRPRHEALTAPEPDGLQNPGESLHVPVHAQPHPLPTPGMPATRIQTVFTLIIKKIKSSEQHDTCRFLTICICNKKP</sequence>
<dbReference type="EMBL" id="CP001154">
    <property type="protein sequence ID" value="ACO75419.1"/>
    <property type="molecule type" value="Genomic_DNA"/>
</dbReference>
<evidence type="ECO:0000313" key="3">
    <source>
        <dbReference type="Proteomes" id="UP000002010"/>
    </source>
</evidence>
<accession>C1DB80</accession>
<organism evidence="2 3">
    <name type="scientific">Laribacter hongkongensis (strain HLHK9)</name>
    <dbReference type="NCBI Taxonomy" id="557598"/>
    <lineage>
        <taxon>Bacteria</taxon>
        <taxon>Pseudomonadati</taxon>
        <taxon>Pseudomonadota</taxon>
        <taxon>Betaproteobacteria</taxon>
        <taxon>Neisseriales</taxon>
        <taxon>Aquaspirillaceae</taxon>
        <taxon>Laribacter</taxon>
    </lineage>
</organism>